<keyword evidence="8" id="KW-0540">Nuclease</keyword>
<evidence type="ECO:0000256" key="11">
    <source>
        <dbReference type="ARBA" id="ARBA00022839"/>
    </source>
</evidence>
<dbReference type="GO" id="GO:0006302">
    <property type="term" value="P:double-strand break repair"/>
    <property type="evidence" value="ECO:0007669"/>
    <property type="project" value="TreeGrafter"/>
</dbReference>
<dbReference type="GO" id="GO:0008409">
    <property type="term" value="F:5'-3' exonuclease activity"/>
    <property type="evidence" value="ECO:0007669"/>
    <property type="project" value="UniProtKB-UniRule"/>
</dbReference>
<keyword evidence="23" id="KW-1185">Reference proteome</keyword>
<dbReference type="PROSITE" id="PS00447">
    <property type="entry name" value="DNA_POLYMERASE_A"/>
    <property type="match status" value="1"/>
</dbReference>
<dbReference type="InterPro" id="IPR012337">
    <property type="entry name" value="RNaseH-like_sf"/>
</dbReference>
<evidence type="ECO:0000313" key="23">
    <source>
        <dbReference type="Proteomes" id="UP000283003"/>
    </source>
</evidence>
<dbReference type="SMART" id="SM00482">
    <property type="entry name" value="POLAc"/>
    <property type="match status" value="1"/>
</dbReference>
<dbReference type="InterPro" id="IPR029060">
    <property type="entry name" value="PIN-like_dom_sf"/>
</dbReference>
<comment type="caution">
    <text evidence="22">The sequence shown here is derived from an EMBL/GenBank/DDBJ whole genome shotgun (WGS) entry which is preliminary data.</text>
</comment>
<evidence type="ECO:0000256" key="8">
    <source>
        <dbReference type="ARBA" id="ARBA00022722"/>
    </source>
</evidence>
<dbReference type="InterPro" id="IPR019760">
    <property type="entry name" value="DNA-dir_DNA_pol_A_CS"/>
</dbReference>
<dbReference type="Gene3D" id="3.30.70.370">
    <property type="match status" value="1"/>
</dbReference>
<dbReference type="SUPFAM" id="SSF53098">
    <property type="entry name" value="Ribonuclease H-like"/>
    <property type="match status" value="1"/>
</dbReference>
<dbReference type="Pfam" id="PF01612">
    <property type="entry name" value="DNA_pol_A_exo1"/>
    <property type="match status" value="1"/>
</dbReference>
<evidence type="ECO:0000256" key="7">
    <source>
        <dbReference type="ARBA" id="ARBA00022705"/>
    </source>
</evidence>
<dbReference type="GO" id="GO:0006261">
    <property type="term" value="P:DNA-templated DNA replication"/>
    <property type="evidence" value="ECO:0007669"/>
    <property type="project" value="UniProtKB-UniRule"/>
</dbReference>
<evidence type="ECO:0000259" key="19">
    <source>
        <dbReference type="SMART" id="SM00474"/>
    </source>
</evidence>
<evidence type="ECO:0000256" key="10">
    <source>
        <dbReference type="ARBA" id="ARBA00022801"/>
    </source>
</evidence>
<gene>
    <name evidence="17 22" type="primary">polA</name>
    <name evidence="22" type="ORF">EKN06_07725</name>
</gene>
<dbReference type="PRINTS" id="PR00868">
    <property type="entry name" value="DNAPOLI"/>
</dbReference>
<dbReference type="AlphaFoldDB" id="A0A437GZ76"/>
<keyword evidence="6 17" id="KW-0548">Nucleotidyltransferase</keyword>
<evidence type="ECO:0000256" key="9">
    <source>
        <dbReference type="ARBA" id="ARBA00022763"/>
    </source>
</evidence>
<dbReference type="GO" id="GO:0003677">
    <property type="term" value="F:DNA binding"/>
    <property type="evidence" value="ECO:0007669"/>
    <property type="project" value="UniProtKB-UniRule"/>
</dbReference>
<comment type="function">
    <text evidence="17">In addition to polymerase activity, this DNA polymerase exhibits 3'-5' and 5'-3' exonuclease activity.</text>
</comment>
<feature type="domain" description="DNA-directed DNA polymerase family A palm" evidence="21">
    <location>
        <begin position="740"/>
        <end position="949"/>
    </location>
</feature>
<keyword evidence="7 17" id="KW-0235">DNA replication</keyword>
<keyword evidence="9 17" id="KW-0227">DNA damage</keyword>
<dbReference type="CDD" id="cd09859">
    <property type="entry name" value="PIN_53EXO"/>
    <property type="match status" value="1"/>
</dbReference>
<dbReference type="InterPro" id="IPR008918">
    <property type="entry name" value="HhH2"/>
</dbReference>
<accession>A0A437GZ76</accession>
<dbReference type="FunFam" id="1.10.150.20:FF:000003">
    <property type="entry name" value="DNA polymerase I"/>
    <property type="match status" value="1"/>
</dbReference>
<proteinExistence type="inferred from homology"/>
<protein>
    <recommendedName>
        <fullName evidence="4 16">DNA polymerase I</fullName>
        <ecNumber evidence="3 16">2.7.7.7</ecNumber>
    </recommendedName>
</protein>
<dbReference type="Pfam" id="PF01367">
    <property type="entry name" value="5_3_exonuc"/>
    <property type="match status" value="1"/>
</dbReference>
<feature type="compositionally biased region" description="Low complexity" evidence="18">
    <location>
        <begin position="1"/>
        <end position="23"/>
    </location>
</feature>
<keyword evidence="11 17" id="KW-0269">Exonuclease</keyword>
<comment type="similarity">
    <text evidence="1 17">Belongs to the DNA polymerase type-A family.</text>
</comment>
<comment type="catalytic activity">
    <reaction evidence="15 17">
        <text>DNA(n) + a 2'-deoxyribonucleoside 5'-triphosphate = DNA(n+1) + diphosphate</text>
        <dbReference type="Rhea" id="RHEA:22508"/>
        <dbReference type="Rhea" id="RHEA-COMP:17339"/>
        <dbReference type="Rhea" id="RHEA-COMP:17340"/>
        <dbReference type="ChEBI" id="CHEBI:33019"/>
        <dbReference type="ChEBI" id="CHEBI:61560"/>
        <dbReference type="ChEBI" id="CHEBI:173112"/>
        <dbReference type="EC" id="2.7.7.7"/>
    </reaction>
</comment>
<evidence type="ECO:0000256" key="15">
    <source>
        <dbReference type="ARBA" id="ARBA00049244"/>
    </source>
</evidence>
<dbReference type="FunFam" id="1.10.150.20:FF:000002">
    <property type="entry name" value="DNA polymerase I"/>
    <property type="match status" value="1"/>
</dbReference>
<dbReference type="CDD" id="cd06139">
    <property type="entry name" value="DNA_polA_I_Ecoli_like_exo"/>
    <property type="match status" value="1"/>
</dbReference>
<dbReference type="FunFam" id="3.30.420.10:FF:000026">
    <property type="entry name" value="DNA polymerase I"/>
    <property type="match status" value="1"/>
</dbReference>
<name>A0A437GZ76_9SPHN</name>
<keyword evidence="5 17" id="KW-0808">Transferase</keyword>
<evidence type="ECO:0000256" key="14">
    <source>
        <dbReference type="ARBA" id="ARBA00023204"/>
    </source>
</evidence>
<dbReference type="InterPro" id="IPR036397">
    <property type="entry name" value="RNaseH_sf"/>
</dbReference>
<dbReference type="Pfam" id="PF00476">
    <property type="entry name" value="DNA_pol_A"/>
    <property type="match status" value="1"/>
</dbReference>
<dbReference type="InterPro" id="IPR001098">
    <property type="entry name" value="DNA-dir_DNA_pol_A_palm_dom"/>
</dbReference>
<dbReference type="InterPro" id="IPR043502">
    <property type="entry name" value="DNA/RNA_pol_sf"/>
</dbReference>
<evidence type="ECO:0000256" key="12">
    <source>
        <dbReference type="ARBA" id="ARBA00022932"/>
    </source>
</evidence>
<reference evidence="22 23" key="1">
    <citation type="submission" date="2018-12" db="EMBL/GenBank/DDBJ databases">
        <title>Croceicoccus ponticola sp. nov., a lipolytic bacterium isolated from seawater.</title>
        <authorList>
            <person name="Yoon J.-H."/>
        </authorList>
    </citation>
    <scope>NUCLEOTIDE SEQUENCE [LARGE SCALE GENOMIC DNA]</scope>
    <source>
        <strain evidence="22 23">GM-16</strain>
    </source>
</reference>
<dbReference type="Gene3D" id="1.20.1060.10">
    <property type="entry name" value="Taq DNA Polymerase, Chain T, domain 4"/>
    <property type="match status" value="1"/>
</dbReference>
<dbReference type="NCBIfam" id="TIGR00593">
    <property type="entry name" value="pola"/>
    <property type="match status" value="1"/>
</dbReference>
<dbReference type="PANTHER" id="PTHR10133">
    <property type="entry name" value="DNA POLYMERASE I"/>
    <property type="match status" value="1"/>
</dbReference>
<dbReference type="InterPro" id="IPR020046">
    <property type="entry name" value="5-3_exonucl_a-hlix_arch_N"/>
</dbReference>
<dbReference type="Proteomes" id="UP000283003">
    <property type="component" value="Unassembled WGS sequence"/>
</dbReference>
<dbReference type="NCBIfam" id="NF004397">
    <property type="entry name" value="PRK05755.1"/>
    <property type="match status" value="1"/>
</dbReference>
<dbReference type="InterPro" id="IPR002562">
    <property type="entry name" value="3'-5'_exonuclease_dom"/>
</dbReference>
<keyword evidence="13 17" id="KW-0238">DNA-binding</keyword>
<dbReference type="SMART" id="SM00475">
    <property type="entry name" value="53EXOc"/>
    <property type="match status" value="1"/>
</dbReference>
<evidence type="ECO:0000256" key="4">
    <source>
        <dbReference type="ARBA" id="ARBA00020311"/>
    </source>
</evidence>
<dbReference type="InterPro" id="IPR020045">
    <property type="entry name" value="DNA_polI_H3TH"/>
</dbReference>
<dbReference type="SUPFAM" id="SSF88723">
    <property type="entry name" value="PIN domain-like"/>
    <property type="match status" value="1"/>
</dbReference>
<organism evidence="22 23">
    <name type="scientific">Croceicoccus ponticola</name>
    <dbReference type="NCBI Taxonomy" id="2217664"/>
    <lineage>
        <taxon>Bacteria</taxon>
        <taxon>Pseudomonadati</taxon>
        <taxon>Pseudomonadota</taxon>
        <taxon>Alphaproteobacteria</taxon>
        <taxon>Sphingomonadales</taxon>
        <taxon>Erythrobacteraceae</taxon>
        <taxon>Croceicoccus</taxon>
    </lineage>
</organism>
<dbReference type="Gene3D" id="3.40.50.1010">
    <property type="entry name" value="5'-nuclease"/>
    <property type="match status" value="1"/>
</dbReference>
<dbReference type="SMART" id="SM00279">
    <property type="entry name" value="HhH2"/>
    <property type="match status" value="1"/>
</dbReference>
<keyword evidence="12 17" id="KW-0239">DNA-directed DNA polymerase</keyword>
<dbReference type="FunFam" id="1.20.1060.10:FF:000001">
    <property type="entry name" value="DNA polymerase I"/>
    <property type="match status" value="1"/>
</dbReference>
<evidence type="ECO:0000256" key="18">
    <source>
        <dbReference type="SAM" id="MobiDB-lite"/>
    </source>
</evidence>
<comment type="subunit">
    <text evidence="2">Single-chain monomer with multiple functions.</text>
</comment>
<dbReference type="Pfam" id="PF02739">
    <property type="entry name" value="5_3_exonuc_N"/>
    <property type="match status" value="1"/>
</dbReference>
<dbReference type="SUPFAM" id="SSF56672">
    <property type="entry name" value="DNA/RNA polymerases"/>
    <property type="match status" value="1"/>
</dbReference>
<evidence type="ECO:0000259" key="21">
    <source>
        <dbReference type="SMART" id="SM00482"/>
    </source>
</evidence>
<dbReference type="PANTHER" id="PTHR10133:SF27">
    <property type="entry name" value="DNA POLYMERASE NU"/>
    <property type="match status" value="1"/>
</dbReference>
<dbReference type="InterPro" id="IPR002421">
    <property type="entry name" value="5-3_exonuclease"/>
</dbReference>
<evidence type="ECO:0000256" key="16">
    <source>
        <dbReference type="NCBIfam" id="TIGR00593"/>
    </source>
</evidence>
<evidence type="ECO:0000256" key="6">
    <source>
        <dbReference type="ARBA" id="ARBA00022695"/>
    </source>
</evidence>
<feature type="domain" description="3'-5' exonuclease" evidence="19">
    <location>
        <begin position="375"/>
        <end position="571"/>
    </location>
</feature>
<dbReference type="InterPro" id="IPR018320">
    <property type="entry name" value="DNA_polymerase_1"/>
</dbReference>
<feature type="region of interest" description="Disordered" evidence="18">
    <location>
        <begin position="1"/>
        <end position="29"/>
    </location>
</feature>
<dbReference type="OrthoDB" id="9806424at2"/>
<dbReference type="GO" id="GO:0008408">
    <property type="term" value="F:3'-5' exonuclease activity"/>
    <property type="evidence" value="ECO:0007669"/>
    <property type="project" value="UniProtKB-UniRule"/>
</dbReference>
<dbReference type="InterPro" id="IPR002298">
    <property type="entry name" value="DNA_polymerase_A"/>
</dbReference>
<dbReference type="EMBL" id="RXOL01000002">
    <property type="protein sequence ID" value="RVQ67891.1"/>
    <property type="molecule type" value="Genomic_DNA"/>
</dbReference>
<dbReference type="CDD" id="cd09898">
    <property type="entry name" value="H3TH_53EXO"/>
    <property type="match status" value="1"/>
</dbReference>
<feature type="domain" description="5'-3' exonuclease" evidence="20">
    <location>
        <begin position="33"/>
        <end position="305"/>
    </location>
</feature>
<dbReference type="Gene3D" id="3.30.420.10">
    <property type="entry name" value="Ribonuclease H-like superfamily/Ribonuclease H"/>
    <property type="match status" value="1"/>
</dbReference>
<dbReference type="EC" id="2.7.7.7" evidence="3 16"/>
<dbReference type="InterPro" id="IPR036279">
    <property type="entry name" value="5-3_exonuclease_C_sf"/>
</dbReference>
<evidence type="ECO:0000313" key="22">
    <source>
        <dbReference type="EMBL" id="RVQ67891.1"/>
    </source>
</evidence>
<dbReference type="SUPFAM" id="SSF47807">
    <property type="entry name" value="5' to 3' exonuclease, C-terminal subdomain"/>
    <property type="match status" value="1"/>
</dbReference>
<feature type="region of interest" description="Disordered" evidence="18">
    <location>
        <begin position="329"/>
        <end position="363"/>
    </location>
</feature>
<evidence type="ECO:0000259" key="20">
    <source>
        <dbReference type="SMART" id="SM00475"/>
    </source>
</evidence>
<evidence type="ECO:0000256" key="13">
    <source>
        <dbReference type="ARBA" id="ARBA00023125"/>
    </source>
</evidence>
<keyword evidence="14 17" id="KW-0234">DNA repair</keyword>
<dbReference type="Gene3D" id="1.10.150.20">
    <property type="entry name" value="5' to 3' exonuclease, C-terminal subdomain"/>
    <property type="match status" value="2"/>
</dbReference>
<keyword evidence="10 17" id="KW-0378">Hydrolase</keyword>
<sequence>MEETQTDAPTDAPAAAPKEAATPVVTDAAGKPRKPHLYLVDGSAYIFRAYHRLPPLTNPHGTPVGAVYGYTTMLWKLAQDLDDAEGPTHLAVILDKASQSFRHDLYPDYKANRPPPPEDLVPQFPLIRDATRAFSLPCIEEEMLEADDLIASYARAATRKGWDVTIVSSDKDLMQLVGRCEEPDDGVEGGCIDMLDTMKNARIDIPEVEEKFGVRPEQLGDVLALMGDAVDNVPGVRGIGPKTASKLINEYGTLEAVLAAAPGMKKSKMQENLIEHADMARLSRELVQLKEDCDLPMPLEEFELDGIPPEPLAEFLSSHGFTSLLKRLGAGAGSPSRPTDLNPAKVVNGSAGAQGTPGAQRQPLPEWPAVDLDAYECVQTVERLDAWIARAHAAHAVAIDTETSSLDAMRAELAGVSLALGPNDACYIPLGHGSDDMFDEKPAQVPMDVAIAKLKPLLEDDAVLKVGQNIKYDINVLARHGIAMAPVEDTMILSFDLDAGRGGGGIGNAHGMDSLAETHLGHTTLTFKDICGTGKKQILFSAVPLDKATRYAAEDADVTWRLWKVLRQRVTDEGAARIYEHVDRPLIPVVAGMEREGIKVDRDRLASLSAEFGGQCDTLEKEIHELAGEPFTVGSPKQLGDILFEKMGYKGGKKGKSGQYSTDQSVLEGLAAQGADLAARVLDWRQLSKLRSTYTEALQQAINPRTGRVHTSYSLVGAQTGRLSSTDPNLQNIPIRSESGRRIREAFVAEDGHVLLSADYSQIELRLAAHMADVPPLKEAFANGEDIHARTAREMYGEVTRDTRAQAKTINFAILYGISRWGLAGRLGVEADEAQAVIDRYFERFPGIQRYIVTTLEKVRETGYSETLFGRKTHFRNINSKNQAERQGSERAAINAPIQGTSADIIKRAMVRMLPALADAGLGPNKDGGGVRMLLQVHDELVFELPEGDVAAASPIIERVMAEAALPSVALDVPLGIDIGSGKSWGEAH</sequence>
<dbReference type="GO" id="GO:0003887">
    <property type="term" value="F:DNA-directed DNA polymerase activity"/>
    <property type="evidence" value="ECO:0007669"/>
    <property type="project" value="UniProtKB-UniRule"/>
</dbReference>
<evidence type="ECO:0000256" key="1">
    <source>
        <dbReference type="ARBA" id="ARBA00007705"/>
    </source>
</evidence>
<dbReference type="CDD" id="cd08637">
    <property type="entry name" value="DNA_pol_A_pol_I_C"/>
    <property type="match status" value="1"/>
</dbReference>
<evidence type="ECO:0000256" key="5">
    <source>
        <dbReference type="ARBA" id="ARBA00022679"/>
    </source>
</evidence>
<dbReference type="SMART" id="SM00474">
    <property type="entry name" value="35EXOc"/>
    <property type="match status" value="1"/>
</dbReference>
<evidence type="ECO:0000256" key="17">
    <source>
        <dbReference type="RuleBase" id="RU004460"/>
    </source>
</evidence>
<evidence type="ECO:0000256" key="2">
    <source>
        <dbReference type="ARBA" id="ARBA00011541"/>
    </source>
</evidence>
<evidence type="ECO:0000256" key="3">
    <source>
        <dbReference type="ARBA" id="ARBA00012417"/>
    </source>
</evidence>